<dbReference type="Proteomes" id="UP000634136">
    <property type="component" value="Unassembled WGS sequence"/>
</dbReference>
<organism evidence="5 6">
    <name type="scientific">Senna tora</name>
    <dbReference type="NCBI Taxonomy" id="362788"/>
    <lineage>
        <taxon>Eukaryota</taxon>
        <taxon>Viridiplantae</taxon>
        <taxon>Streptophyta</taxon>
        <taxon>Embryophyta</taxon>
        <taxon>Tracheophyta</taxon>
        <taxon>Spermatophyta</taxon>
        <taxon>Magnoliopsida</taxon>
        <taxon>eudicotyledons</taxon>
        <taxon>Gunneridae</taxon>
        <taxon>Pentapetalae</taxon>
        <taxon>rosids</taxon>
        <taxon>fabids</taxon>
        <taxon>Fabales</taxon>
        <taxon>Fabaceae</taxon>
        <taxon>Caesalpinioideae</taxon>
        <taxon>Cassia clade</taxon>
        <taxon>Senna</taxon>
    </lineage>
</organism>
<evidence type="ECO:0000256" key="4">
    <source>
        <dbReference type="SAM" id="SignalP"/>
    </source>
</evidence>
<evidence type="ECO:0000313" key="5">
    <source>
        <dbReference type="EMBL" id="KAF7834648.1"/>
    </source>
</evidence>
<dbReference type="Pfam" id="PF00560">
    <property type="entry name" value="LRR_1"/>
    <property type="match status" value="1"/>
</dbReference>
<dbReference type="PANTHER" id="PTHR48006:SF62">
    <property type="entry name" value="LEUCINE-RICH REPEAT TRANSMEMBRANE PROTEIN KINASE"/>
    <property type="match status" value="1"/>
</dbReference>
<proteinExistence type="predicted"/>
<evidence type="ECO:0000256" key="2">
    <source>
        <dbReference type="ARBA" id="ARBA00022614"/>
    </source>
</evidence>
<dbReference type="AlphaFoldDB" id="A0A834WYI5"/>
<keyword evidence="5" id="KW-0675">Receptor</keyword>
<dbReference type="PANTHER" id="PTHR48006">
    <property type="entry name" value="LEUCINE-RICH REPEAT-CONTAINING PROTEIN DDB_G0281931-RELATED"/>
    <property type="match status" value="1"/>
</dbReference>
<dbReference type="FunFam" id="3.80.10.10:FF:000383">
    <property type="entry name" value="Leucine-rich repeat receptor protein kinase EMS1"/>
    <property type="match status" value="1"/>
</dbReference>
<dbReference type="GO" id="GO:0005886">
    <property type="term" value="C:plasma membrane"/>
    <property type="evidence" value="ECO:0007669"/>
    <property type="project" value="TreeGrafter"/>
</dbReference>
<evidence type="ECO:0000313" key="6">
    <source>
        <dbReference type="Proteomes" id="UP000634136"/>
    </source>
</evidence>
<keyword evidence="6" id="KW-1185">Reference proteome</keyword>
<dbReference type="InterPro" id="IPR032675">
    <property type="entry name" value="LRR_dom_sf"/>
</dbReference>
<reference evidence="5" key="1">
    <citation type="submission" date="2020-09" db="EMBL/GenBank/DDBJ databases">
        <title>Genome-Enabled Discovery of Anthraquinone Biosynthesis in Senna tora.</title>
        <authorList>
            <person name="Kang S.-H."/>
            <person name="Pandey R.P."/>
            <person name="Lee C.-M."/>
            <person name="Sim J.-S."/>
            <person name="Jeong J.-T."/>
            <person name="Choi B.-S."/>
            <person name="Jung M."/>
            <person name="Ginzburg D."/>
            <person name="Zhao K."/>
            <person name="Won S.Y."/>
            <person name="Oh T.-J."/>
            <person name="Yu Y."/>
            <person name="Kim N.-H."/>
            <person name="Lee O.R."/>
            <person name="Lee T.-H."/>
            <person name="Bashyal P."/>
            <person name="Kim T.-S."/>
            <person name="Lee W.-H."/>
            <person name="Kawkins C."/>
            <person name="Kim C.-K."/>
            <person name="Kim J.S."/>
            <person name="Ahn B.O."/>
            <person name="Rhee S.Y."/>
            <person name="Sohng J.K."/>
        </authorList>
    </citation>
    <scope>NUCLEOTIDE SEQUENCE</scope>
    <source>
        <tissue evidence="5">Leaf</tissue>
    </source>
</reference>
<dbReference type="GO" id="GO:0016301">
    <property type="term" value="F:kinase activity"/>
    <property type="evidence" value="ECO:0007669"/>
    <property type="project" value="UniProtKB-KW"/>
</dbReference>
<dbReference type="OrthoDB" id="676979at2759"/>
<comment type="caution">
    <text evidence="5">The sequence shown here is derived from an EMBL/GenBank/DDBJ whole genome shotgun (WGS) entry which is preliminary data.</text>
</comment>
<name>A0A834WYI5_9FABA</name>
<evidence type="ECO:0000256" key="1">
    <source>
        <dbReference type="ARBA" id="ARBA00004479"/>
    </source>
</evidence>
<gene>
    <name evidence="5" type="ORF">G2W53_009507</name>
</gene>
<sequence length="205" mass="21807">MASSSSLPFATIAATAAVCVSLSCFVDVALPQNATTDPDEARALNAMFNRWGISAITNVWNISGELCSGNAIDNTTQPEEHNPLIKCDCSNGTTCHITVLRVYALDVVGDIPEELWTLTYLTHLNLGQNYLTGALPPAIGNLTRMQYLTFGINSLSGELPKELGNLTELIVLGLGTNNFSGSLPSELGDLLKLEQLYIDSSGLSG</sequence>
<keyword evidence="2" id="KW-0433">Leucine-rich repeat</keyword>
<comment type="subcellular location">
    <subcellularLocation>
        <location evidence="1">Membrane</location>
        <topology evidence="1">Single-pass type I membrane protein</topology>
    </subcellularLocation>
</comment>
<keyword evidence="5" id="KW-0808">Transferase</keyword>
<keyword evidence="5" id="KW-0418">Kinase</keyword>
<protein>
    <submittedName>
        <fullName evidence="5">Putative LRR receptor-like serine/threonine-protein kinase</fullName>
    </submittedName>
</protein>
<dbReference type="InterPro" id="IPR001611">
    <property type="entry name" value="Leu-rich_rpt"/>
</dbReference>
<dbReference type="EMBL" id="JAAIUW010000004">
    <property type="protein sequence ID" value="KAF7834648.1"/>
    <property type="molecule type" value="Genomic_DNA"/>
</dbReference>
<keyword evidence="4" id="KW-0732">Signal</keyword>
<dbReference type="Gene3D" id="3.80.10.10">
    <property type="entry name" value="Ribonuclease Inhibitor"/>
    <property type="match status" value="1"/>
</dbReference>
<dbReference type="InterPro" id="IPR051824">
    <property type="entry name" value="LRR_Rcpt-Like_S/T_Kinase"/>
</dbReference>
<keyword evidence="3" id="KW-0677">Repeat</keyword>
<evidence type="ECO:0000256" key="3">
    <source>
        <dbReference type="ARBA" id="ARBA00022737"/>
    </source>
</evidence>
<accession>A0A834WYI5</accession>
<dbReference type="SUPFAM" id="SSF52058">
    <property type="entry name" value="L domain-like"/>
    <property type="match status" value="1"/>
</dbReference>
<feature type="signal peptide" evidence="4">
    <location>
        <begin position="1"/>
        <end position="31"/>
    </location>
</feature>
<feature type="chain" id="PRO_5032978627" evidence="4">
    <location>
        <begin position="32"/>
        <end position="205"/>
    </location>
</feature>